<feature type="domain" description="B30.2/SPRY" evidence="7">
    <location>
        <begin position="269"/>
        <end position="466"/>
    </location>
</feature>
<dbReference type="InterPro" id="IPR050143">
    <property type="entry name" value="TRIM/RBCC"/>
</dbReference>
<dbReference type="PROSITE" id="PS50089">
    <property type="entry name" value="ZF_RING_2"/>
    <property type="match status" value="1"/>
</dbReference>
<dbReference type="InterPro" id="IPR003879">
    <property type="entry name" value="Butyrophylin_SPRY"/>
</dbReference>
<dbReference type="InterPro" id="IPR001870">
    <property type="entry name" value="B30.2/SPRY"/>
</dbReference>
<dbReference type="SMART" id="SM00449">
    <property type="entry name" value="SPRY"/>
    <property type="match status" value="1"/>
</dbReference>
<protein>
    <submittedName>
        <fullName evidence="8">Uncharacterized protein</fullName>
    </submittedName>
</protein>
<dbReference type="RefSeq" id="XP_054518575.2">
    <property type="nucleotide sequence ID" value="XM_054662600.2"/>
</dbReference>
<dbReference type="GO" id="GO:0008270">
    <property type="term" value="F:zinc ion binding"/>
    <property type="evidence" value="ECO:0007669"/>
    <property type="project" value="UniProtKB-KW"/>
</dbReference>
<keyword evidence="9" id="KW-1185">Reference proteome</keyword>
<sequence>MNSGILQVFQRALTCPICMNYFIHPVTIDCGHSFCRPCFYLNWQDMAVLAQCSKCKKTIRQRNLKTDICLKNMASTARKASLRQFLSSEEQICGMHREAKKMFCEVDKSRLCWLCSNSQEHRNHRHCPIEWAAEERREELLKKMQSLWQKACENLRNLNTETTRTRCWKDYVSFRIEAIRAEYQKMPAFLHEEEQHHLERLRKEGEDIFQQLNESQARMEHSRELLRGMYEDLKQMYHKADVELLQAFGDILHRYESLLLQVSEPVNPELSAGPITGLLDRLSGFRVDFTLQPERTNSHIFLYGDLRSMNVGCDPQDDPDITAKSECFLEWGAQAFTSGKYYWEVHVGDSWNWAFGVCNNYWKEKRQNDKIDGEEGLFLLGCVKEDTHCSLFTTSPLVVQYVPRPTSTVGLFLDCESRTMSFVDVDQSSLIYTIPNCSFSPPLRPIFCCSHFRPEKSQKCVYMLWEPVYPRKPSFSHLIKQDK</sequence>
<dbReference type="Gene3D" id="3.30.40.10">
    <property type="entry name" value="Zinc/RING finger domain, C3HC4 (zinc finger)"/>
    <property type="match status" value="1"/>
</dbReference>
<reference evidence="8 9" key="1">
    <citation type="journal article" date="2005" name="Nature">
        <title>Initial sequence of the chimpanzee genome and comparison with the human genome.</title>
        <authorList>
            <consortium name="Chimpanzee sequencing and analysis consortium"/>
        </authorList>
    </citation>
    <scope>NUCLEOTIDE SEQUENCE [LARGE SCALE GENOMIC DNA]</scope>
</reference>
<evidence type="ECO:0000313" key="8">
    <source>
        <dbReference type="Ensembl" id="ENSPTRP00000080676.1"/>
    </source>
</evidence>
<dbReference type="Pfam" id="PF15227">
    <property type="entry name" value="zf-C3HC4_4"/>
    <property type="match status" value="1"/>
</dbReference>
<dbReference type="InterPro" id="IPR013083">
    <property type="entry name" value="Znf_RING/FYVE/PHD"/>
</dbReference>
<evidence type="ECO:0000259" key="7">
    <source>
        <dbReference type="PROSITE" id="PS50188"/>
    </source>
</evidence>
<dbReference type="PROSITE" id="PS50119">
    <property type="entry name" value="ZF_BBOX"/>
    <property type="match status" value="1"/>
</dbReference>
<dbReference type="InterPro" id="IPR001841">
    <property type="entry name" value="Znf_RING"/>
</dbReference>
<reference evidence="8" key="3">
    <citation type="submission" date="2025-09" db="UniProtKB">
        <authorList>
            <consortium name="Ensembl"/>
        </authorList>
    </citation>
    <scope>IDENTIFICATION</scope>
</reference>
<dbReference type="InterPro" id="IPR000315">
    <property type="entry name" value="Znf_B-box"/>
</dbReference>
<dbReference type="EMBL" id="AACZ04045550">
    <property type="status" value="NOT_ANNOTATED_CDS"/>
    <property type="molecule type" value="Genomic_DNA"/>
</dbReference>
<dbReference type="Bgee" id="ENSPTRG00000048980">
    <property type="expression patterns" value="Expressed in dorsolateral prefrontal cortex and 2 other cell types or tissues"/>
</dbReference>
<dbReference type="InterPro" id="IPR003877">
    <property type="entry name" value="SPRY_dom"/>
</dbReference>
<evidence type="ECO:0000256" key="4">
    <source>
        <dbReference type="PROSITE-ProRule" id="PRU00024"/>
    </source>
</evidence>
<evidence type="ECO:0000259" key="6">
    <source>
        <dbReference type="PROSITE" id="PS50119"/>
    </source>
</evidence>
<dbReference type="SUPFAM" id="SSF57845">
    <property type="entry name" value="B-box zinc-binding domain"/>
    <property type="match status" value="1"/>
</dbReference>
<dbReference type="OMA" id="DATHGYL"/>
<keyword evidence="2 4" id="KW-0863">Zinc-finger</keyword>
<evidence type="ECO:0000256" key="2">
    <source>
        <dbReference type="ARBA" id="ARBA00022771"/>
    </source>
</evidence>
<dbReference type="EMBL" id="AACZ04016367">
    <property type="status" value="NOT_ANNOTATED_CDS"/>
    <property type="molecule type" value="Genomic_DNA"/>
</dbReference>
<proteinExistence type="predicted"/>
<dbReference type="GeneID" id="129136460"/>
<feature type="domain" description="B box-type" evidence="6">
    <location>
        <begin position="88"/>
        <end position="129"/>
    </location>
</feature>
<accession>A0A2I3SUN8</accession>
<feature type="domain" description="RING-type" evidence="5">
    <location>
        <begin position="15"/>
        <end position="56"/>
    </location>
</feature>
<name>A0A2I3SUN8_PANTR</name>
<dbReference type="Pfam" id="PF00622">
    <property type="entry name" value="SPRY"/>
    <property type="match status" value="1"/>
</dbReference>
<dbReference type="InterPro" id="IPR043136">
    <property type="entry name" value="B30.2/SPRY_sf"/>
</dbReference>
<dbReference type="EMBL" id="AACZ04016368">
    <property type="status" value="NOT_ANNOTATED_CDS"/>
    <property type="molecule type" value="Genomic_DNA"/>
</dbReference>
<keyword evidence="1" id="KW-0479">Metal-binding</keyword>
<dbReference type="InterPro" id="IPR013320">
    <property type="entry name" value="ConA-like_dom_sf"/>
</dbReference>
<dbReference type="Pfam" id="PF00643">
    <property type="entry name" value="zf-B_box"/>
    <property type="match status" value="1"/>
</dbReference>
<dbReference type="GeneTree" id="ENSGT00940000163419"/>
<dbReference type="Ensembl" id="ENSPTRT00000088924.1">
    <property type="protein sequence ID" value="ENSPTRP00000080676.1"/>
    <property type="gene ID" value="ENSPTRG00000048980.1"/>
</dbReference>
<organism evidence="8 9">
    <name type="scientific">Pan troglodytes</name>
    <name type="common">Chimpanzee</name>
    <dbReference type="NCBI Taxonomy" id="9598"/>
    <lineage>
        <taxon>Eukaryota</taxon>
        <taxon>Metazoa</taxon>
        <taxon>Chordata</taxon>
        <taxon>Craniata</taxon>
        <taxon>Vertebrata</taxon>
        <taxon>Euteleostomi</taxon>
        <taxon>Mammalia</taxon>
        <taxon>Eutheria</taxon>
        <taxon>Euarchontoglires</taxon>
        <taxon>Primates</taxon>
        <taxon>Haplorrhini</taxon>
        <taxon>Catarrhini</taxon>
        <taxon>Hominidae</taxon>
        <taxon>Pan</taxon>
    </lineage>
</organism>
<dbReference type="Proteomes" id="UP000002277">
    <property type="component" value="Chromosome 11"/>
</dbReference>
<keyword evidence="3" id="KW-0862">Zinc</keyword>
<reference evidence="8" key="2">
    <citation type="submission" date="2025-08" db="UniProtKB">
        <authorList>
            <consortium name="Ensembl"/>
        </authorList>
    </citation>
    <scope>IDENTIFICATION</scope>
</reference>
<dbReference type="AlphaFoldDB" id="A0A2I3SUN8"/>
<dbReference type="EMBL" id="AACZ04045551">
    <property type="status" value="NOT_ANNOTATED_CDS"/>
    <property type="molecule type" value="Genomic_DNA"/>
</dbReference>
<gene>
    <name evidence="8" type="primary">LOC129136460</name>
</gene>
<dbReference type="SUPFAM" id="SSF57850">
    <property type="entry name" value="RING/U-box"/>
    <property type="match status" value="1"/>
</dbReference>
<evidence type="ECO:0000256" key="3">
    <source>
        <dbReference type="ARBA" id="ARBA00022833"/>
    </source>
</evidence>
<dbReference type="SUPFAM" id="SSF49899">
    <property type="entry name" value="Concanavalin A-like lectins/glucanases"/>
    <property type="match status" value="1"/>
</dbReference>
<evidence type="ECO:0000259" key="5">
    <source>
        <dbReference type="PROSITE" id="PS50089"/>
    </source>
</evidence>
<dbReference type="SMART" id="SM00184">
    <property type="entry name" value="RING"/>
    <property type="match status" value="1"/>
</dbReference>
<evidence type="ECO:0000313" key="9">
    <source>
        <dbReference type="Proteomes" id="UP000002277"/>
    </source>
</evidence>
<dbReference type="PRINTS" id="PR01407">
    <property type="entry name" value="BUTYPHLNCDUF"/>
</dbReference>
<dbReference type="Gene3D" id="2.60.120.920">
    <property type="match status" value="1"/>
</dbReference>
<dbReference type="PANTHER" id="PTHR24103">
    <property type="entry name" value="E3 UBIQUITIN-PROTEIN LIGASE TRIM"/>
    <property type="match status" value="1"/>
</dbReference>
<dbReference type="KEGG" id="ptr:129136460"/>
<evidence type="ECO:0000256" key="1">
    <source>
        <dbReference type="ARBA" id="ARBA00022723"/>
    </source>
</evidence>
<dbReference type="EMBL" id="AC182841">
    <property type="status" value="NOT_ANNOTATED_CDS"/>
    <property type="molecule type" value="Genomic_DNA"/>
</dbReference>
<dbReference type="CDD" id="cd19783">
    <property type="entry name" value="Bbox2_TRIM43-like"/>
    <property type="match status" value="1"/>
</dbReference>
<dbReference type="Gene3D" id="3.30.160.60">
    <property type="entry name" value="Classic Zinc Finger"/>
    <property type="match status" value="1"/>
</dbReference>
<dbReference type="SMART" id="SM00336">
    <property type="entry name" value="BBOX"/>
    <property type="match status" value="1"/>
</dbReference>
<dbReference type="PROSITE" id="PS50188">
    <property type="entry name" value="B302_SPRY"/>
    <property type="match status" value="1"/>
</dbReference>